<gene>
    <name evidence="3" type="ORF">J437_LFUL013652</name>
</gene>
<evidence type="ECO:0000313" key="3">
    <source>
        <dbReference type="EMBL" id="KAG8233204.1"/>
    </source>
</evidence>
<evidence type="ECO:0000313" key="4">
    <source>
        <dbReference type="Proteomes" id="UP000792457"/>
    </source>
</evidence>
<feature type="region of interest" description="Disordered" evidence="1">
    <location>
        <begin position="48"/>
        <end position="76"/>
    </location>
</feature>
<organism evidence="3 4">
    <name type="scientific">Ladona fulva</name>
    <name type="common">Scarce chaser dragonfly</name>
    <name type="synonym">Libellula fulva</name>
    <dbReference type="NCBI Taxonomy" id="123851"/>
    <lineage>
        <taxon>Eukaryota</taxon>
        <taxon>Metazoa</taxon>
        <taxon>Ecdysozoa</taxon>
        <taxon>Arthropoda</taxon>
        <taxon>Hexapoda</taxon>
        <taxon>Insecta</taxon>
        <taxon>Pterygota</taxon>
        <taxon>Palaeoptera</taxon>
        <taxon>Odonata</taxon>
        <taxon>Epiprocta</taxon>
        <taxon>Anisoptera</taxon>
        <taxon>Libelluloidea</taxon>
        <taxon>Libellulidae</taxon>
        <taxon>Ladona</taxon>
    </lineage>
</organism>
<feature type="compositionally biased region" description="Basic and acidic residues" evidence="1">
    <location>
        <begin position="48"/>
        <end position="63"/>
    </location>
</feature>
<reference evidence="3" key="1">
    <citation type="submission" date="2013-04" db="EMBL/GenBank/DDBJ databases">
        <authorList>
            <person name="Qu J."/>
            <person name="Murali S.C."/>
            <person name="Bandaranaike D."/>
            <person name="Bellair M."/>
            <person name="Blankenburg K."/>
            <person name="Chao H."/>
            <person name="Dinh H."/>
            <person name="Doddapaneni H."/>
            <person name="Downs B."/>
            <person name="Dugan-Rocha S."/>
            <person name="Elkadiri S."/>
            <person name="Gnanaolivu R.D."/>
            <person name="Hernandez B."/>
            <person name="Javaid M."/>
            <person name="Jayaseelan J.C."/>
            <person name="Lee S."/>
            <person name="Li M."/>
            <person name="Ming W."/>
            <person name="Munidasa M."/>
            <person name="Muniz J."/>
            <person name="Nguyen L."/>
            <person name="Ongeri F."/>
            <person name="Osuji N."/>
            <person name="Pu L.-L."/>
            <person name="Puazo M."/>
            <person name="Qu C."/>
            <person name="Quiroz J."/>
            <person name="Raj R."/>
            <person name="Weissenberger G."/>
            <person name="Xin Y."/>
            <person name="Zou X."/>
            <person name="Han Y."/>
            <person name="Richards S."/>
            <person name="Worley K."/>
            <person name="Muzny D."/>
            <person name="Gibbs R."/>
        </authorList>
    </citation>
    <scope>NUCLEOTIDE SEQUENCE</scope>
    <source>
        <strain evidence="3">Sampled in the wild</strain>
    </source>
</reference>
<name>A0A8K0KFE6_LADFU</name>
<keyword evidence="2" id="KW-0812">Transmembrane</keyword>
<reference evidence="3" key="2">
    <citation type="submission" date="2017-10" db="EMBL/GenBank/DDBJ databases">
        <title>Ladona fulva Genome sequencing and assembly.</title>
        <authorList>
            <person name="Murali S."/>
            <person name="Richards S."/>
            <person name="Bandaranaike D."/>
            <person name="Bellair M."/>
            <person name="Blankenburg K."/>
            <person name="Chao H."/>
            <person name="Dinh H."/>
            <person name="Doddapaneni H."/>
            <person name="Dugan-Rocha S."/>
            <person name="Elkadiri S."/>
            <person name="Gnanaolivu R."/>
            <person name="Hernandez B."/>
            <person name="Skinner E."/>
            <person name="Javaid M."/>
            <person name="Lee S."/>
            <person name="Li M."/>
            <person name="Ming W."/>
            <person name="Munidasa M."/>
            <person name="Muniz J."/>
            <person name="Nguyen L."/>
            <person name="Hughes D."/>
            <person name="Osuji N."/>
            <person name="Pu L.-L."/>
            <person name="Puazo M."/>
            <person name="Qu C."/>
            <person name="Quiroz J."/>
            <person name="Raj R."/>
            <person name="Weissenberger G."/>
            <person name="Xin Y."/>
            <person name="Zou X."/>
            <person name="Han Y."/>
            <person name="Worley K."/>
            <person name="Muzny D."/>
            <person name="Gibbs R."/>
        </authorList>
    </citation>
    <scope>NUCLEOTIDE SEQUENCE</scope>
    <source>
        <strain evidence="3">Sampled in the wild</strain>
    </source>
</reference>
<keyword evidence="2" id="KW-1133">Transmembrane helix</keyword>
<accession>A0A8K0KFE6</accession>
<protein>
    <submittedName>
        <fullName evidence="3">Uncharacterized protein</fullName>
    </submittedName>
</protein>
<feature type="transmembrane region" description="Helical" evidence="2">
    <location>
        <begin position="12"/>
        <end position="31"/>
    </location>
</feature>
<keyword evidence="4" id="KW-1185">Reference proteome</keyword>
<comment type="caution">
    <text evidence="3">The sequence shown here is derived from an EMBL/GenBank/DDBJ whole genome shotgun (WGS) entry which is preliminary data.</text>
</comment>
<dbReference type="Proteomes" id="UP000792457">
    <property type="component" value="Unassembled WGS sequence"/>
</dbReference>
<evidence type="ECO:0000256" key="2">
    <source>
        <dbReference type="SAM" id="Phobius"/>
    </source>
</evidence>
<dbReference type="AlphaFoldDB" id="A0A8K0KFE6"/>
<sequence length="94" mass="11290">MECASRRTPKGFFTVCGRIHFVLVMTIMTVLRSYRDLRRDMEREEKLASKRNRYLRETQEQKRPRNPNLESSRTRSRKIYSLCSNKSDLLNADF</sequence>
<evidence type="ECO:0000256" key="1">
    <source>
        <dbReference type="SAM" id="MobiDB-lite"/>
    </source>
</evidence>
<keyword evidence="2" id="KW-0472">Membrane</keyword>
<dbReference type="EMBL" id="KZ308694">
    <property type="protein sequence ID" value="KAG8233204.1"/>
    <property type="molecule type" value="Genomic_DNA"/>
</dbReference>
<proteinExistence type="predicted"/>